<evidence type="ECO:0000256" key="8">
    <source>
        <dbReference type="ARBA" id="ARBA00023136"/>
    </source>
</evidence>
<dbReference type="OrthoDB" id="9784933at2"/>
<dbReference type="PROSITE" id="PS50928">
    <property type="entry name" value="ABC_TM1"/>
    <property type="match status" value="1"/>
</dbReference>
<keyword evidence="5" id="KW-0762">Sugar transport</keyword>
<dbReference type="Gene3D" id="1.10.3720.10">
    <property type="entry name" value="MetI-like"/>
    <property type="match status" value="1"/>
</dbReference>
<evidence type="ECO:0000256" key="2">
    <source>
        <dbReference type="ARBA" id="ARBA00009047"/>
    </source>
</evidence>
<proteinExistence type="inferred from homology"/>
<feature type="transmembrane region" description="Helical" evidence="9">
    <location>
        <begin position="528"/>
        <end position="549"/>
    </location>
</feature>
<protein>
    <submittedName>
        <fullName evidence="11">Arabinogalactan oligomer / maltooligosaccharide transport system permease protein</fullName>
    </submittedName>
</protein>
<comment type="similarity">
    <text evidence="2">Belongs to the binding-protein-dependent transport system permease family. MalFG subfamily.</text>
</comment>
<feature type="transmembrane region" description="Helical" evidence="9">
    <location>
        <begin position="389"/>
        <end position="413"/>
    </location>
</feature>
<dbReference type="GO" id="GO:0005886">
    <property type="term" value="C:plasma membrane"/>
    <property type="evidence" value="ECO:0007669"/>
    <property type="project" value="UniProtKB-SubCell"/>
</dbReference>
<evidence type="ECO:0000256" key="4">
    <source>
        <dbReference type="ARBA" id="ARBA00022475"/>
    </source>
</evidence>
<dbReference type="SUPFAM" id="SSF161098">
    <property type="entry name" value="MetI-like"/>
    <property type="match status" value="1"/>
</dbReference>
<dbReference type="GO" id="GO:0015423">
    <property type="term" value="F:ABC-type maltose transporter activity"/>
    <property type="evidence" value="ECO:0007669"/>
    <property type="project" value="TreeGrafter"/>
</dbReference>
<evidence type="ECO:0000259" key="10">
    <source>
        <dbReference type="PROSITE" id="PS50928"/>
    </source>
</evidence>
<dbReference type="EMBL" id="CP031376">
    <property type="protein sequence ID" value="AXK50980.1"/>
    <property type="molecule type" value="Genomic_DNA"/>
</dbReference>
<dbReference type="InterPro" id="IPR050901">
    <property type="entry name" value="BP-dep_ABC_trans_perm"/>
</dbReference>
<dbReference type="InterPro" id="IPR035906">
    <property type="entry name" value="MetI-like_sf"/>
</dbReference>
<evidence type="ECO:0000256" key="9">
    <source>
        <dbReference type="RuleBase" id="RU363032"/>
    </source>
</evidence>
<dbReference type="PANTHER" id="PTHR32243">
    <property type="entry name" value="MALTOSE TRANSPORT SYSTEM PERMEASE-RELATED"/>
    <property type="match status" value="1"/>
</dbReference>
<dbReference type="RefSeq" id="WP_115557897.1">
    <property type="nucleotide sequence ID" value="NZ_CP031376.1"/>
</dbReference>
<sequence length="564" mass="64991">MQTLNQQSLSLKSKIKKSEKTIPDQLIFSVASAFKELKGQNYFSINNNEKINFDRNDLAMAIRCYKKEDLNWNYNSIALLILNDQVKNYDFNKDLNYHLALKFASLSFSYERDKQSKSITQGYEVLKGLSLKHAYEYKKEFYTELKLAYELKNNLDKNIFIDNQRSLVKSDHGSFWDITRSVFQVFTGEIQNLTNTKTNYIDYKKIGLLCAEYNLLKLEAEAFLRNKKNNGLVNSENYNNFSSTMILILDDLKKSLYFMKDYRVEAMFSNMTEMNVKVHLSDLPPMSPIEWMGMLIRYGILILWALIIIFPIVILIQQGFNLNNQKVILDIQNFEFSFNNYRRLFEQTLFLKWLLNSIIIGFFTMIITIFIISLTAYSFSRFKYRGKRSFLIALLVSQMVPVFTSLLVFYIFTELLNNAFNMPRIATLLLIYVGGGVASNTIILKGYMDSISQDIDDAARIDGCSHFWIFLNIIFPLCKPMLVLIALMSFIGPFGDVILPSLILRNQEDYTVAVGLNMFINSERLMNYGAYFAGSTLVAVPIGVLFLVLQKFVVSGMTSGGVKG</sequence>
<keyword evidence="7 9" id="KW-1133">Transmembrane helix</keyword>
<keyword evidence="3 9" id="KW-0813">Transport</keyword>
<feature type="transmembrane region" description="Helical" evidence="9">
    <location>
        <begin position="425"/>
        <end position="447"/>
    </location>
</feature>
<organism evidence="11 12">
    <name type="scientific">Spiroplasma alleghenense</name>
    <dbReference type="NCBI Taxonomy" id="216931"/>
    <lineage>
        <taxon>Bacteria</taxon>
        <taxon>Bacillati</taxon>
        <taxon>Mycoplasmatota</taxon>
        <taxon>Mollicutes</taxon>
        <taxon>Entomoplasmatales</taxon>
        <taxon>Spiroplasmataceae</taxon>
        <taxon>Spiroplasma</taxon>
    </lineage>
</organism>
<name>A0A345Z301_9MOLU</name>
<accession>A0A345Z301</accession>
<gene>
    <name evidence="11" type="primary">ganQ</name>
    <name evidence="11" type="ORF">SALLE_v1c03060</name>
</gene>
<evidence type="ECO:0000256" key="1">
    <source>
        <dbReference type="ARBA" id="ARBA00004651"/>
    </source>
</evidence>
<evidence type="ECO:0000256" key="5">
    <source>
        <dbReference type="ARBA" id="ARBA00022597"/>
    </source>
</evidence>
<reference evidence="11 12" key="1">
    <citation type="submission" date="2018-07" db="EMBL/GenBank/DDBJ databases">
        <title>Complete genome sequence of Spiroplasma alleghenense PLHS-1 (ATCC 51752).</title>
        <authorList>
            <person name="Chou L."/>
            <person name="Lee T.-Y."/>
            <person name="Tsai Y.-M."/>
            <person name="Kuo C.-H."/>
        </authorList>
    </citation>
    <scope>NUCLEOTIDE SEQUENCE [LARGE SCALE GENOMIC DNA]</scope>
    <source>
        <strain evidence="11 12">PLHS-1</strain>
    </source>
</reference>
<feature type="transmembrane region" description="Helical" evidence="9">
    <location>
        <begin position="295"/>
        <end position="316"/>
    </location>
</feature>
<keyword evidence="12" id="KW-1185">Reference proteome</keyword>
<dbReference type="KEGG" id="salx:SALLE_v1c03060"/>
<feature type="transmembrane region" description="Helical" evidence="9">
    <location>
        <begin position="353"/>
        <end position="377"/>
    </location>
</feature>
<evidence type="ECO:0000313" key="11">
    <source>
        <dbReference type="EMBL" id="AXK50980.1"/>
    </source>
</evidence>
<dbReference type="Pfam" id="PF00528">
    <property type="entry name" value="BPD_transp_1"/>
    <property type="match status" value="1"/>
</dbReference>
<keyword evidence="4" id="KW-1003">Cell membrane</keyword>
<feature type="domain" description="ABC transmembrane type-1" evidence="10">
    <location>
        <begin position="354"/>
        <end position="549"/>
    </location>
</feature>
<dbReference type="InterPro" id="IPR000515">
    <property type="entry name" value="MetI-like"/>
</dbReference>
<dbReference type="AlphaFoldDB" id="A0A345Z301"/>
<dbReference type="CDD" id="cd06261">
    <property type="entry name" value="TM_PBP2"/>
    <property type="match status" value="1"/>
</dbReference>
<evidence type="ECO:0000256" key="7">
    <source>
        <dbReference type="ARBA" id="ARBA00022989"/>
    </source>
</evidence>
<evidence type="ECO:0000313" key="12">
    <source>
        <dbReference type="Proteomes" id="UP000254792"/>
    </source>
</evidence>
<dbReference type="GO" id="GO:0042956">
    <property type="term" value="P:maltodextrin transmembrane transport"/>
    <property type="evidence" value="ECO:0007669"/>
    <property type="project" value="TreeGrafter"/>
</dbReference>
<keyword evidence="6 9" id="KW-0812">Transmembrane</keyword>
<comment type="subcellular location">
    <subcellularLocation>
        <location evidence="1 9">Cell membrane</location>
        <topology evidence="1 9">Multi-pass membrane protein</topology>
    </subcellularLocation>
</comment>
<keyword evidence="8 9" id="KW-0472">Membrane</keyword>
<dbReference type="PANTHER" id="PTHR32243:SF50">
    <property type="entry name" value="MALTOSE_MALTODEXTRIN TRANSPORT SYSTEM PERMEASE PROTEIN MALG"/>
    <property type="match status" value="1"/>
</dbReference>
<evidence type="ECO:0000256" key="6">
    <source>
        <dbReference type="ARBA" id="ARBA00022692"/>
    </source>
</evidence>
<dbReference type="Proteomes" id="UP000254792">
    <property type="component" value="Chromosome"/>
</dbReference>
<evidence type="ECO:0000256" key="3">
    <source>
        <dbReference type="ARBA" id="ARBA00022448"/>
    </source>
</evidence>